<evidence type="ECO:0000313" key="4">
    <source>
        <dbReference type="Proteomes" id="UP000034889"/>
    </source>
</evidence>
<comment type="similarity">
    <text evidence="1">Belongs to the DprA/Smf family.</text>
</comment>
<dbReference type="PATRIC" id="fig|1618657.3.peg.241"/>
<accession>A0A0G1K4M7</accession>
<dbReference type="AlphaFoldDB" id="A0A0G1K4M7"/>
<gene>
    <name evidence="3" type="ORF">UW74_C0020G0006</name>
</gene>
<dbReference type="NCBIfam" id="TIGR00732">
    <property type="entry name" value="dprA"/>
    <property type="match status" value="1"/>
</dbReference>
<dbReference type="EMBL" id="LCJM01000020">
    <property type="protein sequence ID" value="KKT78676.1"/>
    <property type="molecule type" value="Genomic_DNA"/>
</dbReference>
<proteinExistence type="inferred from homology"/>
<evidence type="ECO:0000313" key="3">
    <source>
        <dbReference type="EMBL" id="KKT78676.1"/>
    </source>
</evidence>
<feature type="domain" description="Smf/DprA SLOG" evidence="2">
    <location>
        <begin position="81"/>
        <end position="288"/>
    </location>
</feature>
<protein>
    <submittedName>
        <fullName evidence="3">Transcriptional regulator, MarR family</fullName>
    </submittedName>
</protein>
<dbReference type="Pfam" id="PF02481">
    <property type="entry name" value="DNA_processg_A"/>
    <property type="match status" value="1"/>
</dbReference>
<dbReference type="GO" id="GO:0009294">
    <property type="term" value="P:DNA-mediated transformation"/>
    <property type="evidence" value="ECO:0007669"/>
    <property type="project" value="InterPro"/>
</dbReference>
<evidence type="ECO:0000256" key="1">
    <source>
        <dbReference type="ARBA" id="ARBA00006525"/>
    </source>
</evidence>
<comment type="caution">
    <text evidence="3">The sequence shown here is derived from an EMBL/GenBank/DDBJ whole genome shotgun (WGS) entry which is preliminary data.</text>
</comment>
<dbReference type="SUPFAM" id="SSF102405">
    <property type="entry name" value="MCP/YpsA-like"/>
    <property type="match status" value="1"/>
</dbReference>
<evidence type="ECO:0000259" key="2">
    <source>
        <dbReference type="Pfam" id="PF02481"/>
    </source>
</evidence>
<dbReference type="PANTHER" id="PTHR43022:SF1">
    <property type="entry name" value="PROTEIN SMF"/>
    <property type="match status" value="1"/>
</dbReference>
<dbReference type="Gene3D" id="3.40.50.450">
    <property type="match status" value="1"/>
</dbReference>
<organism evidence="3 4">
    <name type="scientific">Candidatus Giovannonibacteria bacterium GW2011_GWC2_44_8</name>
    <dbReference type="NCBI Taxonomy" id="1618657"/>
    <lineage>
        <taxon>Bacteria</taxon>
        <taxon>Candidatus Giovannoniibacteriota</taxon>
    </lineage>
</organism>
<dbReference type="InterPro" id="IPR057666">
    <property type="entry name" value="DrpA_SLOG"/>
</dbReference>
<dbReference type="InterPro" id="IPR010994">
    <property type="entry name" value="RuvA_2-like"/>
</dbReference>
<reference evidence="3 4" key="1">
    <citation type="journal article" date="2015" name="Nature">
        <title>rRNA introns, odd ribosomes, and small enigmatic genomes across a large radiation of phyla.</title>
        <authorList>
            <person name="Brown C.T."/>
            <person name="Hug L.A."/>
            <person name="Thomas B.C."/>
            <person name="Sharon I."/>
            <person name="Castelle C.J."/>
            <person name="Singh A."/>
            <person name="Wilkins M.J."/>
            <person name="Williams K.H."/>
            <person name="Banfield J.F."/>
        </authorList>
    </citation>
    <scope>NUCLEOTIDE SEQUENCE [LARGE SCALE GENOMIC DNA]</scope>
</reference>
<dbReference type="PANTHER" id="PTHR43022">
    <property type="entry name" value="PROTEIN SMF"/>
    <property type="match status" value="1"/>
</dbReference>
<dbReference type="SUPFAM" id="SSF47781">
    <property type="entry name" value="RuvA domain 2-like"/>
    <property type="match status" value="1"/>
</dbReference>
<name>A0A0G1K4M7_9BACT</name>
<dbReference type="Gene3D" id="1.10.10.10">
    <property type="entry name" value="Winged helix-like DNA-binding domain superfamily/Winged helix DNA-binding domain"/>
    <property type="match status" value="1"/>
</dbReference>
<sequence>MHPEDKIFANVLNYVPEFGPKTLAKIRHHFGSYKNAWEAEVREFLKVPQLEKKALFSLEKIKKEKDPEKEFKNLEKESIMLLLRDELPEMLKETPAPPEVLYVKGSLPEEDSHFLGVVGTRRYSTYGKEACISIISELAGRNFVIVSGLAKGIDSFSHEAALKNKLKTIAVLGSGLSSKVLFPKENLRLADKIVSDGGAVISEYPYEMKANINTFPQRNRIIAGLSKAVWIVEAREKSGALITARYALDFNREVMALPGSIFLENAKGTNKLIKEGAAPITSSIDILNIFGVESDDSVPKSYEHLSDLEKKILDGASEPILKDDLMRKLGLSPSELIPAISLLEIKGIIKDSGGEIFRVI</sequence>
<dbReference type="InterPro" id="IPR003488">
    <property type="entry name" value="DprA"/>
</dbReference>
<dbReference type="Proteomes" id="UP000034889">
    <property type="component" value="Unassembled WGS sequence"/>
</dbReference>
<dbReference type="InterPro" id="IPR036388">
    <property type="entry name" value="WH-like_DNA-bd_sf"/>
</dbReference>